<protein>
    <recommendedName>
        <fullName evidence="4">Secreted protein</fullName>
    </recommendedName>
</protein>
<keyword evidence="2" id="KW-0732">Signal</keyword>
<evidence type="ECO:0008006" key="4">
    <source>
        <dbReference type="Google" id="ProtNLM"/>
    </source>
</evidence>
<dbReference type="AlphaFoldDB" id="A0A131YBW4"/>
<sequence length="99" mass="11342">MHENWFGICRVLNSFALMLRTAILLVGSDGSTNISQRHWSQVRIPGSGRILWLNAKLSLQETIRKPILFCFVKMCRASGTFVFFLLAMLSYLAYTATRR</sequence>
<keyword evidence="1" id="KW-0812">Transmembrane</keyword>
<dbReference type="EMBL" id="GEDV01012595">
    <property type="protein sequence ID" value="JAP75962.1"/>
    <property type="molecule type" value="Transcribed_RNA"/>
</dbReference>
<feature type="transmembrane region" description="Helical" evidence="1">
    <location>
        <begin position="74"/>
        <end position="94"/>
    </location>
</feature>
<reference evidence="3" key="1">
    <citation type="journal article" date="2016" name="Ticks Tick Borne Dis.">
        <title>De novo assembly and annotation of the salivary gland transcriptome of Rhipicephalus appendiculatus male and female ticks during blood feeding.</title>
        <authorList>
            <person name="de Castro M.H."/>
            <person name="de Klerk D."/>
            <person name="Pienaar R."/>
            <person name="Latif A.A."/>
            <person name="Rees D.J."/>
            <person name="Mans B.J."/>
        </authorList>
    </citation>
    <scope>NUCLEOTIDE SEQUENCE</scope>
    <source>
        <tissue evidence="3">Salivary glands</tissue>
    </source>
</reference>
<accession>A0A131YBW4</accession>
<keyword evidence="1" id="KW-1133">Transmembrane helix</keyword>
<evidence type="ECO:0000256" key="2">
    <source>
        <dbReference type="SAM" id="SignalP"/>
    </source>
</evidence>
<keyword evidence="1" id="KW-0472">Membrane</keyword>
<organism evidence="3">
    <name type="scientific">Rhipicephalus appendiculatus</name>
    <name type="common">Brown ear tick</name>
    <dbReference type="NCBI Taxonomy" id="34631"/>
    <lineage>
        <taxon>Eukaryota</taxon>
        <taxon>Metazoa</taxon>
        <taxon>Ecdysozoa</taxon>
        <taxon>Arthropoda</taxon>
        <taxon>Chelicerata</taxon>
        <taxon>Arachnida</taxon>
        <taxon>Acari</taxon>
        <taxon>Parasitiformes</taxon>
        <taxon>Ixodida</taxon>
        <taxon>Ixodoidea</taxon>
        <taxon>Ixodidae</taxon>
        <taxon>Rhipicephalinae</taxon>
        <taxon>Rhipicephalus</taxon>
        <taxon>Rhipicephalus</taxon>
    </lineage>
</organism>
<feature type="signal peptide" evidence="2">
    <location>
        <begin position="1"/>
        <end position="30"/>
    </location>
</feature>
<proteinExistence type="predicted"/>
<feature type="chain" id="PRO_5007284557" description="Secreted protein" evidence="2">
    <location>
        <begin position="31"/>
        <end position="99"/>
    </location>
</feature>
<name>A0A131YBW4_RHIAP</name>
<evidence type="ECO:0000313" key="3">
    <source>
        <dbReference type="EMBL" id="JAP75962.1"/>
    </source>
</evidence>
<evidence type="ECO:0000256" key="1">
    <source>
        <dbReference type="SAM" id="Phobius"/>
    </source>
</evidence>